<accession>A0A316UQF6</accession>
<name>A0A316UQF6_9BASI</name>
<feature type="compositionally biased region" description="Basic residues" evidence="4">
    <location>
        <begin position="1"/>
        <end position="10"/>
    </location>
</feature>
<feature type="region of interest" description="Disordered" evidence="4">
    <location>
        <begin position="1"/>
        <end position="133"/>
    </location>
</feature>
<dbReference type="PROSITE" id="PS50294">
    <property type="entry name" value="WD_REPEATS_REGION"/>
    <property type="match status" value="2"/>
</dbReference>
<dbReference type="PANTHER" id="PTHR44675:SF1">
    <property type="entry name" value="P21-ACTIVATED PROTEIN KINASE-INTERACTING PROTEIN 1"/>
    <property type="match status" value="1"/>
</dbReference>
<dbReference type="SMART" id="SM00320">
    <property type="entry name" value="WD40"/>
    <property type="match status" value="3"/>
</dbReference>
<feature type="repeat" description="WD" evidence="3">
    <location>
        <begin position="178"/>
        <end position="220"/>
    </location>
</feature>
<feature type="compositionally biased region" description="Low complexity" evidence="4">
    <location>
        <begin position="104"/>
        <end position="123"/>
    </location>
</feature>
<sequence length="653" mass="70390">MAPSLSKKRQKEAASASKPALVFRKSAKRAKTEADAPAPPAKKSKPTPTPPPTKKAAQPAQPAKPLKSAMKKPSPRQESVKKAAAGSRPPPPAVKRADAKGKGKAPAPSSAAAPRSSSTKPAPAIMPTTTWIQPPSPLPSMRIIAGSYERLLYGLQADVQPSSTPSSLQLALKPIFQFTAHPSSIKCLATAGPHAKWLVTAGADELIKIWDLRRKKEVGSLSGAESFGPPMSLSFPLPSHLLLSAEGVILLYRTRDWALLHTFKGHTGRVNFVSTHPSAKLALSGGQDGVLRAWDLTRGKNLGGTKMGMDTGGEMEQLRWFGGGGRGDFFALLGRTVVRIFRRNMNEVARIGAGTTTGTRLNDIAVWDLSSHLNKEMEGFERLKDLTLILVAREDKKVGVYLFDKKRFDELDRKDAEREEQDEEEDGEDDDDDDDDDVDESERTLQSIATLEGHSSRVKSLAMQPLSLHQKDDEPSSAWVLTATTISSDGQVRIFNLDAITQLVRDDPSTFAEKELALQPCASYDTKGARLTTLSVVGGDGALPQGQADNDEEEDSEDDKDAARGGAASESEFESEFEGDADDNDEAELKRLEEVVRKAQKAGIDLDELVRMAGESGEEGSDGDDDMDGEVIGLEGEEQDGDDSGDEGEVESD</sequence>
<evidence type="ECO:0000256" key="3">
    <source>
        <dbReference type="PROSITE-ProRule" id="PRU00221"/>
    </source>
</evidence>
<keyword evidence="1 3" id="KW-0853">WD repeat</keyword>
<proteinExistence type="predicted"/>
<dbReference type="OrthoDB" id="308449at2759"/>
<evidence type="ECO:0000313" key="6">
    <source>
        <dbReference type="Proteomes" id="UP000245884"/>
    </source>
</evidence>
<dbReference type="EMBL" id="KZ819669">
    <property type="protein sequence ID" value="PWN27204.1"/>
    <property type="molecule type" value="Genomic_DNA"/>
</dbReference>
<evidence type="ECO:0000256" key="4">
    <source>
        <dbReference type="SAM" id="MobiDB-lite"/>
    </source>
</evidence>
<dbReference type="InterPro" id="IPR036322">
    <property type="entry name" value="WD40_repeat_dom_sf"/>
</dbReference>
<evidence type="ECO:0000256" key="1">
    <source>
        <dbReference type="ARBA" id="ARBA00022574"/>
    </source>
</evidence>
<dbReference type="GeneID" id="37031069"/>
<dbReference type="Pfam" id="PF00400">
    <property type="entry name" value="WD40"/>
    <property type="match status" value="3"/>
</dbReference>
<dbReference type="PROSITE" id="PS00678">
    <property type="entry name" value="WD_REPEATS_1"/>
    <property type="match status" value="2"/>
</dbReference>
<feature type="compositionally biased region" description="Acidic residues" evidence="4">
    <location>
        <begin position="616"/>
        <end position="653"/>
    </location>
</feature>
<dbReference type="RefSeq" id="XP_025361816.1">
    <property type="nucleotide sequence ID" value="XM_025509246.1"/>
</dbReference>
<evidence type="ECO:0000256" key="2">
    <source>
        <dbReference type="ARBA" id="ARBA00022737"/>
    </source>
</evidence>
<dbReference type="PANTHER" id="PTHR44675">
    <property type="entry name" value="PAK1 INTERACTING PROTEIN 1"/>
    <property type="match status" value="1"/>
</dbReference>
<feature type="compositionally biased region" description="Acidic residues" evidence="4">
    <location>
        <begin position="549"/>
        <end position="560"/>
    </location>
</feature>
<dbReference type="STRING" id="1569628.A0A316UQF6"/>
<feature type="region of interest" description="Disordered" evidence="4">
    <location>
        <begin position="602"/>
        <end position="653"/>
    </location>
</feature>
<organism evidence="5 6">
    <name type="scientific">Jaminaea rosea</name>
    <dbReference type="NCBI Taxonomy" id="1569628"/>
    <lineage>
        <taxon>Eukaryota</taxon>
        <taxon>Fungi</taxon>
        <taxon>Dikarya</taxon>
        <taxon>Basidiomycota</taxon>
        <taxon>Ustilaginomycotina</taxon>
        <taxon>Exobasidiomycetes</taxon>
        <taxon>Microstromatales</taxon>
        <taxon>Microstromatales incertae sedis</taxon>
        <taxon>Jaminaea</taxon>
    </lineage>
</organism>
<dbReference type="Proteomes" id="UP000245884">
    <property type="component" value="Unassembled WGS sequence"/>
</dbReference>
<reference evidence="5 6" key="1">
    <citation type="journal article" date="2018" name="Mol. Biol. Evol.">
        <title>Broad Genomic Sampling Reveals a Smut Pathogenic Ancestry of the Fungal Clade Ustilaginomycotina.</title>
        <authorList>
            <person name="Kijpornyongpan T."/>
            <person name="Mondo S.J."/>
            <person name="Barry K."/>
            <person name="Sandor L."/>
            <person name="Lee J."/>
            <person name="Lipzen A."/>
            <person name="Pangilinan J."/>
            <person name="LaButti K."/>
            <person name="Hainaut M."/>
            <person name="Henrissat B."/>
            <person name="Grigoriev I.V."/>
            <person name="Spatafora J.W."/>
            <person name="Aime M.C."/>
        </authorList>
    </citation>
    <scope>NUCLEOTIDE SEQUENCE [LARGE SCALE GENOMIC DNA]</scope>
    <source>
        <strain evidence="5 6">MCA 5214</strain>
    </source>
</reference>
<dbReference type="InterPro" id="IPR001680">
    <property type="entry name" value="WD40_rpt"/>
</dbReference>
<protein>
    <submittedName>
        <fullName evidence="5">WD40 repeat-like protein</fullName>
    </submittedName>
</protein>
<keyword evidence="6" id="KW-1185">Reference proteome</keyword>
<feature type="compositionally biased region" description="Acidic residues" evidence="4">
    <location>
        <begin position="571"/>
        <end position="586"/>
    </location>
</feature>
<feature type="region of interest" description="Disordered" evidence="4">
    <location>
        <begin position="537"/>
        <end position="588"/>
    </location>
</feature>
<feature type="compositionally biased region" description="Acidic residues" evidence="4">
    <location>
        <begin position="418"/>
        <end position="440"/>
    </location>
</feature>
<gene>
    <name evidence="5" type="ORF">BDZ90DRAFT_280119</name>
</gene>
<feature type="region of interest" description="Disordered" evidence="4">
    <location>
        <begin position="413"/>
        <end position="442"/>
    </location>
</feature>
<dbReference type="InterPro" id="IPR019775">
    <property type="entry name" value="WD40_repeat_CS"/>
</dbReference>
<dbReference type="SUPFAM" id="SSF50978">
    <property type="entry name" value="WD40 repeat-like"/>
    <property type="match status" value="1"/>
</dbReference>
<dbReference type="AlphaFoldDB" id="A0A316UQF6"/>
<feature type="repeat" description="WD" evidence="3">
    <location>
        <begin position="263"/>
        <end position="304"/>
    </location>
</feature>
<keyword evidence="2" id="KW-0677">Repeat</keyword>
<dbReference type="InterPro" id="IPR015943">
    <property type="entry name" value="WD40/YVTN_repeat-like_dom_sf"/>
</dbReference>
<dbReference type="PROSITE" id="PS50082">
    <property type="entry name" value="WD_REPEATS_2"/>
    <property type="match status" value="2"/>
</dbReference>
<feature type="compositionally biased region" description="Low complexity" evidence="4">
    <location>
        <begin position="54"/>
        <end position="68"/>
    </location>
</feature>
<dbReference type="InterPro" id="IPR051959">
    <property type="entry name" value="PAK1-Kinase_Regulator"/>
</dbReference>
<evidence type="ECO:0000313" key="5">
    <source>
        <dbReference type="EMBL" id="PWN27204.1"/>
    </source>
</evidence>
<dbReference type="Gene3D" id="2.130.10.10">
    <property type="entry name" value="YVTN repeat-like/Quinoprotein amine dehydrogenase"/>
    <property type="match status" value="2"/>
</dbReference>